<feature type="non-terminal residue" evidence="1">
    <location>
        <position position="116"/>
    </location>
</feature>
<accession>A0A699WZ70</accession>
<gene>
    <name evidence="1" type="ORF">Tci_922837</name>
</gene>
<sequence length="116" mass="12235">GGHQNGAILRAAARAQAGAIGLHLLHLLIRNKVVAKTLLEQQFAGSLDGHPLEAVLDTIKVLQERLVAGALVGIVLRQVEQHVVGGLASLQEALAAGRILIQLAEILPEGVLWIEL</sequence>
<organism evidence="1">
    <name type="scientific">Tanacetum cinerariifolium</name>
    <name type="common">Dalmatian daisy</name>
    <name type="synonym">Chrysanthemum cinerariifolium</name>
    <dbReference type="NCBI Taxonomy" id="118510"/>
    <lineage>
        <taxon>Eukaryota</taxon>
        <taxon>Viridiplantae</taxon>
        <taxon>Streptophyta</taxon>
        <taxon>Embryophyta</taxon>
        <taxon>Tracheophyta</taxon>
        <taxon>Spermatophyta</taxon>
        <taxon>Magnoliopsida</taxon>
        <taxon>eudicotyledons</taxon>
        <taxon>Gunneridae</taxon>
        <taxon>Pentapetalae</taxon>
        <taxon>asterids</taxon>
        <taxon>campanulids</taxon>
        <taxon>Asterales</taxon>
        <taxon>Asteraceae</taxon>
        <taxon>Asteroideae</taxon>
        <taxon>Anthemideae</taxon>
        <taxon>Anthemidinae</taxon>
        <taxon>Tanacetum</taxon>
    </lineage>
</organism>
<protein>
    <submittedName>
        <fullName evidence="1">Uncharacterized protein</fullName>
    </submittedName>
</protein>
<dbReference type="AlphaFoldDB" id="A0A699WZ70"/>
<proteinExistence type="predicted"/>
<name>A0A699WZ70_TANCI</name>
<evidence type="ECO:0000313" key="1">
    <source>
        <dbReference type="EMBL" id="GFD50868.1"/>
    </source>
</evidence>
<comment type="caution">
    <text evidence="1">The sequence shown here is derived from an EMBL/GenBank/DDBJ whole genome shotgun (WGS) entry which is preliminary data.</text>
</comment>
<dbReference type="EMBL" id="BKCJ011762713">
    <property type="protein sequence ID" value="GFD50868.1"/>
    <property type="molecule type" value="Genomic_DNA"/>
</dbReference>
<feature type="non-terminal residue" evidence="1">
    <location>
        <position position="1"/>
    </location>
</feature>
<reference evidence="1" key="1">
    <citation type="journal article" date="2019" name="Sci. Rep.">
        <title>Draft genome of Tanacetum cinerariifolium, the natural source of mosquito coil.</title>
        <authorList>
            <person name="Yamashiro T."/>
            <person name="Shiraishi A."/>
            <person name="Satake H."/>
            <person name="Nakayama K."/>
        </authorList>
    </citation>
    <scope>NUCLEOTIDE SEQUENCE</scope>
</reference>